<organism evidence="2 3">
    <name type="scientific">Heterodermia speciosa</name>
    <dbReference type="NCBI Taxonomy" id="116794"/>
    <lineage>
        <taxon>Eukaryota</taxon>
        <taxon>Fungi</taxon>
        <taxon>Dikarya</taxon>
        <taxon>Ascomycota</taxon>
        <taxon>Pezizomycotina</taxon>
        <taxon>Lecanoromycetes</taxon>
        <taxon>OSLEUM clade</taxon>
        <taxon>Lecanoromycetidae</taxon>
        <taxon>Caliciales</taxon>
        <taxon>Physciaceae</taxon>
        <taxon>Heterodermia</taxon>
    </lineage>
</organism>
<accession>A0A8H3PIG5</accession>
<dbReference type="Proteomes" id="UP000664521">
    <property type="component" value="Unassembled WGS sequence"/>
</dbReference>
<comment type="caution">
    <text evidence="2">The sequence shown here is derived from an EMBL/GenBank/DDBJ whole genome shotgun (WGS) entry which is preliminary data.</text>
</comment>
<dbReference type="AlphaFoldDB" id="A0A8H3PIG5"/>
<dbReference type="EMBL" id="CAJPDS010000203">
    <property type="protein sequence ID" value="CAF9941523.1"/>
    <property type="molecule type" value="Genomic_DNA"/>
</dbReference>
<keyword evidence="3" id="KW-1185">Reference proteome</keyword>
<feature type="chain" id="PRO_5034097918" evidence="1">
    <location>
        <begin position="19"/>
        <end position="118"/>
    </location>
</feature>
<protein>
    <submittedName>
        <fullName evidence="2">Uncharacterized protein</fullName>
    </submittedName>
</protein>
<proteinExistence type="predicted"/>
<dbReference type="OrthoDB" id="5304348at2759"/>
<evidence type="ECO:0000313" key="3">
    <source>
        <dbReference type="Proteomes" id="UP000664521"/>
    </source>
</evidence>
<evidence type="ECO:0000256" key="1">
    <source>
        <dbReference type="SAM" id="SignalP"/>
    </source>
</evidence>
<name>A0A8H3PIG5_9LECA</name>
<evidence type="ECO:0000313" key="2">
    <source>
        <dbReference type="EMBL" id="CAF9941523.1"/>
    </source>
</evidence>
<gene>
    <name evidence="2" type="ORF">HETSPECPRED_003635</name>
</gene>
<keyword evidence="1" id="KW-0732">Signal</keyword>
<reference evidence="2" key="1">
    <citation type="submission" date="2021-03" db="EMBL/GenBank/DDBJ databases">
        <authorList>
            <person name="Tagirdzhanova G."/>
        </authorList>
    </citation>
    <scope>NUCLEOTIDE SEQUENCE</scope>
</reference>
<sequence>MKAFTISALAVLTSMVSAAPAVTTSLAVPTAAAIPSSSGSIAITFIGAADAQFTQSFSTEGFSYPIYNTLSVSKISNPGGATCYFYGQDLKRAATVPSGLTVDVGPPQQLLYGYCYAS</sequence>
<feature type="signal peptide" evidence="1">
    <location>
        <begin position="1"/>
        <end position="18"/>
    </location>
</feature>